<evidence type="ECO:0000256" key="1">
    <source>
        <dbReference type="ARBA" id="ARBA00022491"/>
    </source>
</evidence>
<evidence type="ECO:0000313" key="8">
    <source>
        <dbReference type="Proteomes" id="UP000327179"/>
    </source>
</evidence>
<dbReference type="KEGG" id="plal:FXN65_19390"/>
<dbReference type="InterPro" id="IPR009061">
    <property type="entry name" value="DNA-bd_dom_put_sf"/>
</dbReference>
<dbReference type="SMART" id="SM00422">
    <property type="entry name" value="HTH_MERR"/>
    <property type="match status" value="1"/>
</dbReference>
<keyword evidence="5" id="KW-0175">Coiled coil</keyword>
<dbReference type="Pfam" id="PF13411">
    <property type="entry name" value="MerR_1"/>
    <property type="match status" value="1"/>
</dbReference>
<dbReference type="GO" id="GO:0003700">
    <property type="term" value="F:DNA-binding transcription factor activity"/>
    <property type="evidence" value="ECO:0007669"/>
    <property type="project" value="InterPro"/>
</dbReference>
<keyword evidence="8" id="KW-1185">Reference proteome</keyword>
<dbReference type="AlphaFoldDB" id="A0A5J6QNN4"/>
<evidence type="ECO:0000256" key="2">
    <source>
        <dbReference type="ARBA" id="ARBA00023015"/>
    </source>
</evidence>
<accession>A0A5J6QNN4</accession>
<dbReference type="RefSeq" id="WP_151135439.1">
    <property type="nucleotide sequence ID" value="NZ_CP043311.1"/>
</dbReference>
<dbReference type="InterPro" id="IPR000551">
    <property type="entry name" value="MerR-type_HTH_dom"/>
</dbReference>
<gene>
    <name evidence="7" type="ORF">FXN65_19390</name>
</gene>
<dbReference type="InterPro" id="IPR047057">
    <property type="entry name" value="MerR_fam"/>
</dbReference>
<dbReference type="PROSITE" id="PS50937">
    <property type="entry name" value="HTH_MERR_2"/>
    <property type="match status" value="1"/>
</dbReference>
<evidence type="ECO:0000256" key="4">
    <source>
        <dbReference type="ARBA" id="ARBA00023163"/>
    </source>
</evidence>
<dbReference type="PANTHER" id="PTHR30204:SF69">
    <property type="entry name" value="MERR-FAMILY TRANSCRIPTIONAL REGULATOR"/>
    <property type="match status" value="1"/>
</dbReference>
<sequence>MYIGKLAKLTGCTPKAIRLYEELGLFEAPPRQGRYRVYTPHHVDIVRLIRVAQSVGFKLSEMSELLAEKQLKRRFPLELASAGIELKRLQVQAQIAELHALDARLVELKEEVSRLFSEQPQQQCRG</sequence>
<evidence type="ECO:0000259" key="6">
    <source>
        <dbReference type="PROSITE" id="PS50937"/>
    </source>
</evidence>
<feature type="coiled-coil region" evidence="5">
    <location>
        <begin position="91"/>
        <end position="118"/>
    </location>
</feature>
<dbReference type="EMBL" id="CP043311">
    <property type="protein sequence ID" value="QEY64114.1"/>
    <property type="molecule type" value="Genomic_DNA"/>
</dbReference>
<organism evidence="7 8">
    <name type="scientific">Metapseudomonas lalkuanensis</name>
    <dbReference type="NCBI Taxonomy" id="2604832"/>
    <lineage>
        <taxon>Bacteria</taxon>
        <taxon>Pseudomonadati</taxon>
        <taxon>Pseudomonadota</taxon>
        <taxon>Gammaproteobacteria</taxon>
        <taxon>Pseudomonadales</taxon>
        <taxon>Pseudomonadaceae</taxon>
        <taxon>Metapseudomonas</taxon>
    </lineage>
</organism>
<evidence type="ECO:0000256" key="3">
    <source>
        <dbReference type="ARBA" id="ARBA00023125"/>
    </source>
</evidence>
<proteinExistence type="predicted"/>
<dbReference type="PROSITE" id="PS00552">
    <property type="entry name" value="HTH_MERR_1"/>
    <property type="match status" value="1"/>
</dbReference>
<keyword evidence="3" id="KW-0238">DNA-binding</keyword>
<evidence type="ECO:0000256" key="5">
    <source>
        <dbReference type="SAM" id="Coils"/>
    </source>
</evidence>
<feature type="domain" description="HTH merR-type" evidence="6">
    <location>
        <begin position="1"/>
        <end position="68"/>
    </location>
</feature>
<name>A0A5J6QNN4_9GAMM</name>
<dbReference type="Gene3D" id="1.10.1660.10">
    <property type="match status" value="1"/>
</dbReference>
<dbReference type="SUPFAM" id="SSF46955">
    <property type="entry name" value="Putative DNA-binding domain"/>
    <property type="match status" value="1"/>
</dbReference>
<dbReference type="GO" id="GO:0003677">
    <property type="term" value="F:DNA binding"/>
    <property type="evidence" value="ECO:0007669"/>
    <property type="project" value="UniProtKB-KW"/>
</dbReference>
<protein>
    <submittedName>
        <fullName evidence="7">MerR family transcriptional regulator</fullName>
    </submittedName>
</protein>
<dbReference type="Proteomes" id="UP000327179">
    <property type="component" value="Chromosome"/>
</dbReference>
<dbReference type="PRINTS" id="PR00040">
    <property type="entry name" value="HTHMERR"/>
</dbReference>
<keyword evidence="2" id="KW-0805">Transcription regulation</keyword>
<keyword evidence="4" id="KW-0804">Transcription</keyword>
<dbReference type="PANTHER" id="PTHR30204">
    <property type="entry name" value="REDOX-CYCLING DRUG-SENSING TRANSCRIPTIONAL ACTIVATOR SOXR"/>
    <property type="match status" value="1"/>
</dbReference>
<evidence type="ECO:0000313" key="7">
    <source>
        <dbReference type="EMBL" id="QEY64114.1"/>
    </source>
</evidence>
<keyword evidence="1" id="KW-0678">Repressor</keyword>
<reference evidence="7 8" key="1">
    <citation type="submission" date="2019-08" db="EMBL/GenBank/DDBJ databases">
        <title>Whole-genome Sequencing of e-waste polymer degrading bacterium Pseudomonas sp. strain PE08.</title>
        <authorList>
            <person name="Kirdat K."/>
            <person name="Debbarma P."/>
            <person name="Narawade N."/>
            <person name="Suyal D."/>
            <person name="Thorat V."/>
            <person name="Shouche Y."/>
            <person name="Goel R."/>
            <person name="Yadav A."/>
        </authorList>
    </citation>
    <scope>NUCLEOTIDE SEQUENCE [LARGE SCALE GENOMIC DNA]</scope>
    <source>
        <strain evidence="7 8">PE08</strain>
    </source>
</reference>